<evidence type="ECO:0008006" key="4">
    <source>
        <dbReference type="Google" id="ProtNLM"/>
    </source>
</evidence>
<dbReference type="PANTHER" id="PTHR14907">
    <property type="entry name" value="FI14130P"/>
    <property type="match status" value="1"/>
</dbReference>
<dbReference type="InterPro" id="IPR026828">
    <property type="entry name" value="SAPC2_1/2"/>
</dbReference>
<protein>
    <recommendedName>
        <fullName evidence="4">Suppressor APC domain-containing protein 2</fullName>
    </recommendedName>
</protein>
<organism evidence="2 3">
    <name type="scientific">Tupaia chinensis</name>
    <name type="common">Chinese tree shrew</name>
    <name type="synonym">Tupaia belangeri chinensis</name>
    <dbReference type="NCBI Taxonomy" id="246437"/>
    <lineage>
        <taxon>Eukaryota</taxon>
        <taxon>Metazoa</taxon>
        <taxon>Chordata</taxon>
        <taxon>Craniata</taxon>
        <taxon>Vertebrata</taxon>
        <taxon>Euteleostomi</taxon>
        <taxon>Mammalia</taxon>
        <taxon>Eutheria</taxon>
        <taxon>Euarchontoglires</taxon>
        <taxon>Scandentia</taxon>
        <taxon>Tupaiidae</taxon>
        <taxon>Tupaia</taxon>
    </lineage>
</organism>
<reference evidence="3" key="2">
    <citation type="journal article" date="2013" name="Nat. Commun.">
        <title>Genome of the Chinese tree shrew.</title>
        <authorList>
            <person name="Fan Y."/>
            <person name="Huang Z.Y."/>
            <person name="Cao C.C."/>
            <person name="Chen C.S."/>
            <person name="Chen Y.X."/>
            <person name="Fan D.D."/>
            <person name="He J."/>
            <person name="Hou H.L."/>
            <person name="Hu L."/>
            <person name="Hu X.T."/>
            <person name="Jiang X.T."/>
            <person name="Lai R."/>
            <person name="Lang Y.S."/>
            <person name="Liang B."/>
            <person name="Liao S.G."/>
            <person name="Mu D."/>
            <person name="Ma Y.Y."/>
            <person name="Niu Y.Y."/>
            <person name="Sun X.Q."/>
            <person name="Xia J.Q."/>
            <person name="Xiao J."/>
            <person name="Xiong Z.Q."/>
            <person name="Xu L."/>
            <person name="Yang L."/>
            <person name="Zhang Y."/>
            <person name="Zhao W."/>
            <person name="Zhao X.D."/>
            <person name="Zheng Y.T."/>
            <person name="Zhou J.M."/>
            <person name="Zhu Y.B."/>
            <person name="Zhang G.J."/>
            <person name="Wang J."/>
            <person name="Yao Y.G."/>
        </authorList>
    </citation>
    <scope>NUCLEOTIDE SEQUENCE [LARGE SCALE GENOMIC DNA]</scope>
</reference>
<accession>L8Y9M8</accession>
<dbReference type="InParanoid" id="L8Y9M8"/>
<gene>
    <name evidence="2" type="ORF">TREES_T100011204</name>
</gene>
<name>L8Y9M8_TUPCH</name>
<evidence type="ECO:0000313" key="2">
    <source>
        <dbReference type="EMBL" id="ELV13128.1"/>
    </source>
</evidence>
<dbReference type="EMBL" id="KB362898">
    <property type="protein sequence ID" value="ELV13128.1"/>
    <property type="molecule type" value="Genomic_DNA"/>
</dbReference>
<dbReference type="Proteomes" id="UP000011518">
    <property type="component" value="Unassembled WGS sequence"/>
</dbReference>
<reference evidence="3" key="1">
    <citation type="submission" date="2012-07" db="EMBL/GenBank/DDBJ databases">
        <title>Genome of the Chinese tree shrew, a rising model animal genetically related to primates.</title>
        <authorList>
            <person name="Zhang G."/>
            <person name="Fan Y."/>
            <person name="Yao Y."/>
            <person name="Huang Z."/>
        </authorList>
    </citation>
    <scope>NUCLEOTIDE SEQUENCE [LARGE SCALE GENOMIC DNA]</scope>
</reference>
<sequence length="181" mass="19802">MCSPCVHSHAVVQLQQAAELEQEEEVLLRGLEMMAQGRDWYQQQLRRVQERRHRLAQGRTSTDLEAAGSPRPLGCLLPKVQEVARCLGELLAAACTGTALPSASVGPQCPAPAPGPPSAPGWQHQTVLMLKEHNRLLTQEVTAKSARIAQLQREKATLIQQLFEARALSQQDAGPLDSTFI</sequence>
<evidence type="ECO:0000256" key="1">
    <source>
        <dbReference type="SAM" id="Coils"/>
    </source>
</evidence>
<feature type="coiled-coil region" evidence="1">
    <location>
        <begin position="134"/>
        <end position="168"/>
    </location>
</feature>
<evidence type="ECO:0000313" key="3">
    <source>
        <dbReference type="Proteomes" id="UP000011518"/>
    </source>
</evidence>
<dbReference type="Pfam" id="PF11414">
    <property type="entry name" value="Suppressor_APC"/>
    <property type="match status" value="1"/>
</dbReference>
<keyword evidence="3" id="KW-1185">Reference proteome</keyword>
<dbReference type="AlphaFoldDB" id="L8Y9M8"/>
<proteinExistence type="predicted"/>
<dbReference type="PANTHER" id="PTHR14907:SF3">
    <property type="entry name" value="SUPPRESSOR APC DOMAIN-CONTAINING PROTEIN 2"/>
    <property type="match status" value="1"/>
</dbReference>
<keyword evidence="1" id="KW-0175">Coiled coil</keyword>